<feature type="chain" id="PRO_5038373059" description="Lipoprotein" evidence="2">
    <location>
        <begin position="21"/>
        <end position="100"/>
    </location>
</feature>
<feature type="signal peptide" evidence="2">
    <location>
        <begin position="1"/>
        <end position="20"/>
    </location>
</feature>
<dbReference type="AlphaFoldDB" id="A0A931HXV9"/>
<name>A0A931HXV9_9BACI</name>
<feature type="region of interest" description="Disordered" evidence="1">
    <location>
        <begin position="24"/>
        <end position="100"/>
    </location>
</feature>
<keyword evidence="4" id="KW-1185">Reference proteome</keyword>
<dbReference type="Proteomes" id="UP000614490">
    <property type="component" value="Unassembled WGS sequence"/>
</dbReference>
<proteinExistence type="predicted"/>
<dbReference type="RefSeq" id="WP_197318356.1">
    <property type="nucleotide sequence ID" value="NZ_JADZSC010000004.1"/>
</dbReference>
<evidence type="ECO:0000256" key="1">
    <source>
        <dbReference type="SAM" id="MobiDB-lite"/>
    </source>
</evidence>
<evidence type="ECO:0008006" key="5">
    <source>
        <dbReference type="Google" id="ProtNLM"/>
    </source>
</evidence>
<protein>
    <recommendedName>
        <fullName evidence="5">Lipoprotein</fullName>
    </recommendedName>
</protein>
<sequence>MKKKLIILSLSLILSTSALTACGVDNNELNDRPEDVNYQPTRYDQGDMNYDNRDRDMDRERRVRQPGERDTPYNMDEEEPDLDEEPSEQRRERDRENGNY</sequence>
<organism evidence="3 4">
    <name type="scientific">Halobacillus yeomjeoni</name>
    <dbReference type="NCBI Taxonomy" id="311194"/>
    <lineage>
        <taxon>Bacteria</taxon>
        <taxon>Bacillati</taxon>
        <taxon>Bacillota</taxon>
        <taxon>Bacilli</taxon>
        <taxon>Bacillales</taxon>
        <taxon>Bacillaceae</taxon>
        <taxon>Halobacillus</taxon>
    </lineage>
</organism>
<keyword evidence="2" id="KW-0732">Signal</keyword>
<feature type="compositionally biased region" description="Basic and acidic residues" evidence="1">
    <location>
        <begin position="50"/>
        <end position="71"/>
    </location>
</feature>
<evidence type="ECO:0000313" key="4">
    <source>
        <dbReference type="Proteomes" id="UP000614490"/>
    </source>
</evidence>
<evidence type="ECO:0000256" key="2">
    <source>
        <dbReference type="SAM" id="SignalP"/>
    </source>
</evidence>
<feature type="compositionally biased region" description="Acidic residues" evidence="1">
    <location>
        <begin position="75"/>
        <end position="86"/>
    </location>
</feature>
<gene>
    <name evidence="3" type="ORF">H0267_16050</name>
</gene>
<accession>A0A931HXV9</accession>
<reference evidence="3 4" key="1">
    <citation type="journal article" date="2005" name="Int. J. Syst. Evol. Microbiol.">
        <title>Halobacillus yeomjeoni sp. nov., isolated from a marine solar saltern in Korea.</title>
        <authorList>
            <person name="Yoon J.H."/>
            <person name="Kang S.J."/>
            <person name="Lee C.H."/>
            <person name="Oh H.W."/>
            <person name="Oh T.K."/>
        </authorList>
    </citation>
    <scope>NUCLEOTIDE SEQUENCE [LARGE SCALE GENOMIC DNA]</scope>
    <source>
        <strain evidence="3 4">KCTC 3957</strain>
    </source>
</reference>
<dbReference type="PROSITE" id="PS51257">
    <property type="entry name" value="PROKAR_LIPOPROTEIN"/>
    <property type="match status" value="1"/>
</dbReference>
<feature type="compositionally biased region" description="Basic and acidic residues" evidence="1">
    <location>
        <begin position="87"/>
        <end position="100"/>
    </location>
</feature>
<dbReference type="EMBL" id="JADZSC010000004">
    <property type="protein sequence ID" value="MBH0231725.1"/>
    <property type="molecule type" value="Genomic_DNA"/>
</dbReference>
<comment type="caution">
    <text evidence="3">The sequence shown here is derived from an EMBL/GenBank/DDBJ whole genome shotgun (WGS) entry which is preliminary data.</text>
</comment>
<evidence type="ECO:0000313" key="3">
    <source>
        <dbReference type="EMBL" id="MBH0231725.1"/>
    </source>
</evidence>